<evidence type="ECO:0000256" key="2">
    <source>
        <dbReference type="ARBA" id="ARBA00023125"/>
    </source>
</evidence>
<reference evidence="7 8" key="1">
    <citation type="submission" date="2023-02" db="EMBL/GenBank/DDBJ databases">
        <authorList>
            <person name="Maleckis M."/>
        </authorList>
    </citation>
    <scope>NUCLEOTIDE SEQUENCE [LARGE SCALE GENOMIC DNA]</scope>
    <source>
        <strain evidence="7 8">P8-A2</strain>
    </source>
</reference>
<gene>
    <name evidence="7" type="ORF">PU648_31860</name>
</gene>
<evidence type="ECO:0000313" key="7">
    <source>
        <dbReference type="EMBL" id="MDU8996868.1"/>
    </source>
</evidence>
<evidence type="ECO:0000313" key="8">
    <source>
        <dbReference type="Proteomes" id="UP001257627"/>
    </source>
</evidence>
<name>A0ABU3USG9_9ACTN</name>
<dbReference type="PANTHER" id="PTHR30204:SF94">
    <property type="entry name" value="HEAVY METAL-DEPENDENT TRANSCRIPTIONAL REGULATOR HI_0293-RELATED"/>
    <property type="match status" value="1"/>
</dbReference>
<proteinExistence type="predicted"/>
<keyword evidence="2" id="KW-0238">DNA-binding</keyword>
<feature type="compositionally biased region" description="Low complexity" evidence="4">
    <location>
        <begin position="131"/>
        <end position="140"/>
    </location>
</feature>
<protein>
    <submittedName>
        <fullName evidence="7">Redoxin family protein</fullName>
    </submittedName>
</protein>
<comment type="caution">
    <text evidence="7">The sequence shown here is derived from an EMBL/GenBank/DDBJ whole genome shotgun (WGS) entry which is preliminary data.</text>
</comment>
<dbReference type="InterPro" id="IPR047057">
    <property type="entry name" value="MerR_fam"/>
</dbReference>
<dbReference type="PROSITE" id="PS50937">
    <property type="entry name" value="HTH_MERR_2"/>
    <property type="match status" value="1"/>
</dbReference>
<feature type="region of interest" description="Disordered" evidence="4">
    <location>
        <begin position="118"/>
        <end position="171"/>
    </location>
</feature>
<evidence type="ECO:0000256" key="3">
    <source>
        <dbReference type="ARBA" id="ARBA00023163"/>
    </source>
</evidence>
<dbReference type="InterPro" id="IPR000551">
    <property type="entry name" value="MerR-type_HTH_dom"/>
</dbReference>
<sequence length="354" mass="38674">MRVGELARRTGVTVRALRYYEAAGLVVPRRLPNGYRDYAPTALRQVEEIRTLTGLGLSVEDTRPFVECLASGHDLGDECPASLAAYRRSIRDLSERIRLLTERRDTLAAHLEASSRRLIPDAPEGNARTGVSVSPEVSAPSPVPVPADPAWLPRGLPRPPDDDGAAHLPGGRLPDLVLPATDGRAVGLGALGPGRSVLYVYPLSGRPGTDLPDGWDTIPGARGCTAEACAFRNHYDDLRAVGAARVYGLSSQPREYQRELAERLRLPFAILSDTGLALREALDLPTFTAGGRTLYRRLTMIVNRGEIEHVFYPVFPPDQHAAEVLDWLRLQNPPQGETAHDREGHPLSVPRPPR</sequence>
<dbReference type="InterPro" id="IPR013740">
    <property type="entry name" value="Redoxin"/>
</dbReference>
<dbReference type="Proteomes" id="UP001257627">
    <property type="component" value="Unassembled WGS sequence"/>
</dbReference>
<dbReference type="PANTHER" id="PTHR30204">
    <property type="entry name" value="REDOX-CYCLING DRUG-SENSING TRANSCRIPTIONAL ACTIVATOR SOXR"/>
    <property type="match status" value="1"/>
</dbReference>
<accession>A0ABU3USG9</accession>
<keyword evidence="1" id="KW-0805">Transcription regulation</keyword>
<dbReference type="SUPFAM" id="SSF52833">
    <property type="entry name" value="Thioredoxin-like"/>
    <property type="match status" value="1"/>
</dbReference>
<feature type="region of interest" description="Disordered" evidence="4">
    <location>
        <begin position="333"/>
        <end position="354"/>
    </location>
</feature>
<evidence type="ECO:0000259" key="5">
    <source>
        <dbReference type="PROSITE" id="PS50937"/>
    </source>
</evidence>
<keyword evidence="3" id="KW-0804">Transcription</keyword>
<dbReference type="Pfam" id="PF08534">
    <property type="entry name" value="Redoxin"/>
    <property type="match status" value="1"/>
</dbReference>
<evidence type="ECO:0000256" key="1">
    <source>
        <dbReference type="ARBA" id="ARBA00023015"/>
    </source>
</evidence>
<evidence type="ECO:0000256" key="4">
    <source>
        <dbReference type="SAM" id="MobiDB-lite"/>
    </source>
</evidence>
<keyword evidence="8" id="KW-1185">Reference proteome</keyword>
<dbReference type="PROSITE" id="PS51352">
    <property type="entry name" value="THIOREDOXIN_2"/>
    <property type="match status" value="1"/>
</dbReference>
<dbReference type="CDD" id="cd01282">
    <property type="entry name" value="HTH_MerR-like_sg3"/>
    <property type="match status" value="1"/>
</dbReference>
<feature type="domain" description="HTH merR-type" evidence="5">
    <location>
        <begin position="1"/>
        <end position="68"/>
    </location>
</feature>
<dbReference type="PROSITE" id="PS00552">
    <property type="entry name" value="HTH_MERR_1"/>
    <property type="match status" value="1"/>
</dbReference>
<dbReference type="Pfam" id="PF13411">
    <property type="entry name" value="MerR_1"/>
    <property type="match status" value="1"/>
</dbReference>
<dbReference type="RefSeq" id="WP_143608285.1">
    <property type="nucleotide sequence ID" value="NZ_JAPEMK010000001.1"/>
</dbReference>
<dbReference type="Gene3D" id="1.10.1660.10">
    <property type="match status" value="1"/>
</dbReference>
<dbReference type="InterPro" id="IPR036249">
    <property type="entry name" value="Thioredoxin-like_sf"/>
</dbReference>
<dbReference type="InterPro" id="IPR009061">
    <property type="entry name" value="DNA-bd_dom_put_sf"/>
</dbReference>
<dbReference type="CDD" id="cd03017">
    <property type="entry name" value="PRX_BCP"/>
    <property type="match status" value="1"/>
</dbReference>
<dbReference type="SMART" id="SM00422">
    <property type="entry name" value="HTH_MERR"/>
    <property type="match status" value="1"/>
</dbReference>
<dbReference type="Gene3D" id="3.40.30.10">
    <property type="entry name" value="Glutaredoxin"/>
    <property type="match status" value="1"/>
</dbReference>
<dbReference type="EMBL" id="JARAKF010000001">
    <property type="protein sequence ID" value="MDU8996868.1"/>
    <property type="molecule type" value="Genomic_DNA"/>
</dbReference>
<organism evidence="7 8">
    <name type="scientific">Streptomyces mirabilis</name>
    <dbReference type="NCBI Taxonomy" id="68239"/>
    <lineage>
        <taxon>Bacteria</taxon>
        <taxon>Bacillati</taxon>
        <taxon>Actinomycetota</taxon>
        <taxon>Actinomycetes</taxon>
        <taxon>Kitasatosporales</taxon>
        <taxon>Streptomycetaceae</taxon>
        <taxon>Streptomyces</taxon>
    </lineage>
</organism>
<dbReference type="InterPro" id="IPR013766">
    <property type="entry name" value="Thioredoxin_domain"/>
</dbReference>
<dbReference type="SUPFAM" id="SSF46955">
    <property type="entry name" value="Putative DNA-binding domain"/>
    <property type="match status" value="1"/>
</dbReference>
<feature type="domain" description="Thioredoxin" evidence="6">
    <location>
        <begin position="167"/>
        <end position="333"/>
    </location>
</feature>
<evidence type="ECO:0000259" key="6">
    <source>
        <dbReference type="PROSITE" id="PS51352"/>
    </source>
</evidence>
<dbReference type="PRINTS" id="PR00040">
    <property type="entry name" value="HTHMERR"/>
</dbReference>